<dbReference type="SUPFAM" id="SSF46689">
    <property type="entry name" value="Homeodomain-like"/>
    <property type="match status" value="2"/>
</dbReference>
<organism evidence="5 6">
    <name type="scientific">Actinopolymorpha pittospori</name>
    <dbReference type="NCBI Taxonomy" id="648752"/>
    <lineage>
        <taxon>Bacteria</taxon>
        <taxon>Bacillati</taxon>
        <taxon>Actinomycetota</taxon>
        <taxon>Actinomycetes</taxon>
        <taxon>Propionibacteriales</taxon>
        <taxon>Actinopolymorphaceae</taxon>
        <taxon>Actinopolymorpha</taxon>
    </lineage>
</organism>
<dbReference type="PROSITE" id="PS01124">
    <property type="entry name" value="HTH_ARAC_FAMILY_2"/>
    <property type="match status" value="1"/>
</dbReference>
<evidence type="ECO:0000256" key="1">
    <source>
        <dbReference type="ARBA" id="ARBA00023015"/>
    </source>
</evidence>
<protein>
    <submittedName>
        <fullName evidence="5">AraC family transcriptional activator of mtrCDE</fullName>
    </submittedName>
</protein>
<dbReference type="Pfam" id="PF12852">
    <property type="entry name" value="Cupin_6"/>
    <property type="match status" value="1"/>
</dbReference>
<dbReference type="InterPro" id="IPR014710">
    <property type="entry name" value="RmlC-like_jellyroll"/>
</dbReference>
<dbReference type="InterPro" id="IPR020449">
    <property type="entry name" value="Tscrpt_reg_AraC-type_HTH"/>
</dbReference>
<dbReference type="PANTHER" id="PTHR46796">
    <property type="entry name" value="HTH-TYPE TRANSCRIPTIONAL ACTIVATOR RHAS-RELATED"/>
    <property type="match status" value="1"/>
</dbReference>
<dbReference type="InterPro" id="IPR009057">
    <property type="entry name" value="Homeodomain-like_sf"/>
</dbReference>
<reference evidence="5" key="1">
    <citation type="submission" date="2020-10" db="EMBL/GenBank/DDBJ databases">
        <title>Sequencing the genomes of 1000 actinobacteria strains.</title>
        <authorList>
            <person name="Klenk H.-P."/>
        </authorList>
    </citation>
    <scope>NUCLEOTIDE SEQUENCE</scope>
    <source>
        <strain evidence="5">DSM 45354</strain>
    </source>
</reference>
<dbReference type="GO" id="GO:0043565">
    <property type="term" value="F:sequence-specific DNA binding"/>
    <property type="evidence" value="ECO:0007669"/>
    <property type="project" value="InterPro"/>
</dbReference>
<dbReference type="Proteomes" id="UP000638648">
    <property type="component" value="Unassembled WGS sequence"/>
</dbReference>
<dbReference type="InterPro" id="IPR032783">
    <property type="entry name" value="AraC_lig"/>
</dbReference>
<sequence length="316" mass="33237">MDSVSHLIRLARLDATVDKRCLLARATAMEVPACGEGKAPFHLLLDGACVVELPDRVIELRAGDFLLLPGGSAHRVLTSGTTDPRQDVIEEGGGAFSVVRSRKGESVIDLFCGHYASGPGAGSILLRSLPDPSHVSFRQAGGADATVRTLTGLIRQEAGFDGPGTAAILSLLCNTLLAMVLRTSSGRLAGSGLWTAADDERLRAVVDEVLRAPGADWTIARLAGVAAMSRATFVRHFTHATGMTVGEFLTHVRLMAAAELLTETDLPVATVAADVGYNSDSAFSRTFRLATGSTPARFRRRLKHGSGTPAGLKAEP</sequence>
<evidence type="ECO:0000313" key="5">
    <source>
        <dbReference type="EMBL" id="MBE1607058.1"/>
    </source>
</evidence>
<gene>
    <name evidence="5" type="ORF">HEB94_003906</name>
</gene>
<dbReference type="EMBL" id="JADBEM010000001">
    <property type="protein sequence ID" value="MBE1607058.1"/>
    <property type="molecule type" value="Genomic_DNA"/>
</dbReference>
<dbReference type="PANTHER" id="PTHR46796:SF7">
    <property type="entry name" value="ARAC FAMILY TRANSCRIPTIONAL REGULATOR"/>
    <property type="match status" value="1"/>
</dbReference>
<feature type="domain" description="HTH araC/xylS-type" evidence="4">
    <location>
        <begin position="200"/>
        <end position="301"/>
    </location>
</feature>
<name>A0A927MXF4_9ACTN</name>
<dbReference type="Gene3D" id="2.60.120.10">
    <property type="entry name" value="Jelly Rolls"/>
    <property type="match status" value="1"/>
</dbReference>
<dbReference type="InterPro" id="IPR018062">
    <property type="entry name" value="HTH_AraC-typ_CS"/>
</dbReference>
<dbReference type="InterPro" id="IPR018060">
    <property type="entry name" value="HTH_AraC"/>
</dbReference>
<evidence type="ECO:0000256" key="2">
    <source>
        <dbReference type="ARBA" id="ARBA00023125"/>
    </source>
</evidence>
<dbReference type="InterPro" id="IPR011051">
    <property type="entry name" value="RmlC_Cupin_sf"/>
</dbReference>
<proteinExistence type="predicted"/>
<dbReference type="Pfam" id="PF12833">
    <property type="entry name" value="HTH_18"/>
    <property type="match status" value="1"/>
</dbReference>
<keyword evidence="6" id="KW-1185">Reference proteome</keyword>
<keyword evidence="1" id="KW-0805">Transcription regulation</keyword>
<dbReference type="SMART" id="SM00342">
    <property type="entry name" value="HTH_ARAC"/>
    <property type="match status" value="1"/>
</dbReference>
<dbReference type="Gene3D" id="1.10.10.60">
    <property type="entry name" value="Homeodomain-like"/>
    <property type="match status" value="2"/>
</dbReference>
<dbReference type="PRINTS" id="PR00032">
    <property type="entry name" value="HTHARAC"/>
</dbReference>
<dbReference type="GO" id="GO:0003700">
    <property type="term" value="F:DNA-binding transcription factor activity"/>
    <property type="evidence" value="ECO:0007669"/>
    <property type="project" value="InterPro"/>
</dbReference>
<dbReference type="RefSeq" id="WP_192751064.1">
    <property type="nucleotide sequence ID" value="NZ_BAABJL010000151.1"/>
</dbReference>
<keyword evidence="2" id="KW-0238">DNA-binding</keyword>
<dbReference type="InterPro" id="IPR050204">
    <property type="entry name" value="AraC_XylS_family_regulators"/>
</dbReference>
<accession>A0A927MXF4</accession>
<dbReference type="AlphaFoldDB" id="A0A927MXF4"/>
<keyword evidence="3" id="KW-0804">Transcription</keyword>
<dbReference type="SUPFAM" id="SSF51182">
    <property type="entry name" value="RmlC-like cupins"/>
    <property type="match status" value="1"/>
</dbReference>
<dbReference type="PROSITE" id="PS00041">
    <property type="entry name" value="HTH_ARAC_FAMILY_1"/>
    <property type="match status" value="1"/>
</dbReference>
<evidence type="ECO:0000313" key="6">
    <source>
        <dbReference type="Proteomes" id="UP000638648"/>
    </source>
</evidence>
<comment type="caution">
    <text evidence="5">The sequence shown here is derived from an EMBL/GenBank/DDBJ whole genome shotgun (WGS) entry which is preliminary data.</text>
</comment>
<evidence type="ECO:0000259" key="4">
    <source>
        <dbReference type="PROSITE" id="PS01124"/>
    </source>
</evidence>
<evidence type="ECO:0000256" key="3">
    <source>
        <dbReference type="ARBA" id="ARBA00023163"/>
    </source>
</evidence>